<accession>A0A376L5L9</accession>
<sequence>MLDLDISQPGPQLFILEDVTGAGKTEAALILAHRLMAAGKAQGLFFGLPTMATANAMYDRLVKTWLAFYSPESRPSLVLAHSARTLMDRFNESLWSGDLVGSEEPDEQTFSQGCAAWFADSNKKALLAEIGVGTLDQAMMAVMPFKHNNLRLLGLE</sequence>
<dbReference type="CDD" id="cd17930">
    <property type="entry name" value="DEXHc_cas3"/>
    <property type="match status" value="1"/>
</dbReference>
<reference evidence="1 2" key="1">
    <citation type="submission" date="2018-06" db="EMBL/GenBank/DDBJ databases">
        <authorList>
            <consortium name="Pathogen Informatics"/>
            <person name="Doyle S."/>
        </authorList>
    </citation>
    <scope>NUCLEOTIDE SEQUENCE [LARGE SCALE GENOMIC DNA]</scope>
    <source>
        <strain evidence="1 2">NCTC10418</strain>
    </source>
</reference>
<dbReference type="EMBL" id="UFZQ01000001">
    <property type="protein sequence ID" value="STE89041.1"/>
    <property type="molecule type" value="Genomic_DNA"/>
</dbReference>
<gene>
    <name evidence="1" type="primary">cas3_6</name>
    <name evidence="1" type="ORF">NCTC10418_06763</name>
</gene>
<dbReference type="InterPro" id="IPR027417">
    <property type="entry name" value="P-loop_NTPase"/>
</dbReference>
<dbReference type="Proteomes" id="UP000255460">
    <property type="component" value="Unassembled WGS sequence"/>
</dbReference>
<dbReference type="AlphaFoldDB" id="A0A376L5L9"/>
<proteinExistence type="predicted"/>
<evidence type="ECO:0000313" key="1">
    <source>
        <dbReference type="EMBL" id="STE89041.1"/>
    </source>
</evidence>
<evidence type="ECO:0000313" key="2">
    <source>
        <dbReference type="Proteomes" id="UP000255460"/>
    </source>
</evidence>
<organism evidence="1 2">
    <name type="scientific">Escherichia coli</name>
    <dbReference type="NCBI Taxonomy" id="562"/>
    <lineage>
        <taxon>Bacteria</taxon>
        <taxon>Pseudomonadati</taxon>
        <taxon>Pseudomonadota</taxon>
        <taxon>Gammaproteobacteria</taxon>
        <taxon>Enterobacterales</taxon>
        <taxon>Enterobacteriaceae</taxon>
        <taxon>Escherichia</taxon>
    </lineage>
</organism>
<dbReference type="SUPFAM" id="SSF52540">
    <property type="entry name" value="P-loop containing nucleoside triphosphate hydrolases"/>
    <property type="match status" value="1"/>
</dbReference>
<protein>
    <submittedName>
        <fullName evidence="1">CRISPR-associated helicase Cas3</fullName>
    </submittedName>
</protein>
<name>A0A376L5L9_ECOLX</name>